<evidence type="ECO:0000256" key="3">
    <source>
        <dbReference type="ARBA" id="ARBA00022553"/>
    </source>
</evidence>
<evidence type="ECO:0000313" key="13">
    <source>
        <dbReference type="Proteomes" id="UP001151287"/>
    </source>
</evidence>
<dbReference type="SUPFAM" id="SSF46785">
    <property type="entry name" value="Winged helix' DNA-binding domain"/>
    <property type="match status" value="1"/>
</dbReference>
<comment type="similarity">
    <text evidence="9">Belongs to the HSF family.</text>
</comment>
<name>A0A9Q0C5C3_9POAL</name>
<dbReference type="EMBL" id="JAMQYH010000005">
    <property type="protein sequence ID" value="KAJ1687532.1"/>
    <property type="molecule type" value="Genomic_DNA"/>
</dbReference>
<proteinExistence type="inferred from homology"/>
<dbReference type="InterPro" id="IPR000232">
    <property type="entry name" value="HSF_DNA-bd"/>
</dbReference>
<reference evidence="12" key="1">
    <citation type="journal article" date="2022" name="Cell">
        <title>Repeat-based holocentromeres influence genome architecture and karyotype evolution.</title>
        <authorList>
            <person name="Hofstatter P.G."/>
            <person name="Thangavel G."/>
            <person name="Lux T."/>
            <person name="Neumann P."/>
            <person name="Vondrak T."/>
            <person name="Novak P."/>
            <person name="Zhang M."/>
            <person name="Costa L."/>
            <person name="Castellani M."/>
            <person name="Scott A."/>
            <person name="Toegelov H."/>
            <person name="Fuchs J."/>
            <person name="Mata-Sucre Y."/>
            <person name="Dias Y."/>
            <person name="Vanzela A.L.L."/>
            <person name="Huettel B."/>
            <person name="Almeida C.C.S."/>
            <person name="Simkova H."/>
            <person name="Souza G."/>
            <person name="Pedrosa-Harand A."/>
            <person name="Macas J."/>
            <person name="Mayer K.F.X."/>
            <person name="Houben A."/>
            <person name="Marques A."/>
        </authorList>
    </citation>
    <scope>NUCLEOTIDE SEQUENCE</scope>
    <source>
        <strain evidence="12">RhyBre1mFocal</strain>
    </source>
</reference>
<evidence type="ECO:0000256" key="1">
    <source>
        <dbReference type="ARBA" id="ARBA00004123"/>
    </source>
</evidence>
<keyword evidence="6" id="KW-0238">DNA-binding</keyword>
<dbReference type="PRINTS" id="PR00056">
    <property type="entry name" value="HSFDOMAIN"/>
</dbReference>
<dbReference type="GO" id="GO:0006357">
    <property type="term" value="P:regulation of transcription by RNA polymerase II"/>
    <property type="evidence" value="ECO:0007669"/>
    <property type="project" value="TreeGrafter"/>
</dbReference>
<evidence type="ECO:0000256" key="2">
    <source>
        <dbReference type="ARBA" id="ARBA00011233"/>
    </source>
</evidence>
<dbReference type="OrthoDB" id="60033at2759"/>
<evidence type="ECO:0000256" key="9">
    <source>
        <dbReference type="RuleBase" id="RU004020"/>
    </source>
</evidence>
<keyword evidence="7" id="KW-0804">Transcription</keyword>
<dbReference type="PANTHER" id="PTHR10015">
    <property type="entry name" value="HEAT SHOCK TRANSCRIPTION FACTOR"/>
    <property type="match status" value="1"/>
</dbReference>
<comment type="subunit">
    <text evidence="2">Homotrimer.</text>
</comment>
<evidence type="ECO:0000256" key="10">
    <source>
        <dbReference type="SAM" id="Coils"/>
    </source>
</evidence>
<dbReference type="PROSITE" id="PS00434">
    <property type="entry name" value="HSF_DOMAIN"/>
    <property type="match status" value="1"/>
</dbReference>
<evidence type="ECO:0000313" key="12">
    <source>
        <dbReference type="EMBL" id="KAJ1687532.1"/>
    </source>
</evidence>
<keyword evidence="5" id="KW-0346">Stress response</keyword>
<evidence type="ECO:0000256" key="5">
    <source>
        <dbReference type="ARBA" id="ARBA00023016"/>
    </source>
</evidence>
<dbReference type="GO" id="GO:0003700">
    <property type="term" value="F:DNA-binding transcription factor activity"/>
    <property type="evidence" value="ECO:0007669"/>
    <property type="project" value="InterPro"/>
</dbReference>
<feature type="coiled-coil region" evidence="10">
    <location>
        <begin position="180"/>
        <end position="207"/>
    </location>
</feature>
<dbReference type="InterPro" id="IPR036390">
    <property type="entry name" value="WH_DNA-bd_sf"/>
</dbReference>
<keyword evidence="8" id="KW-0539">Nucleus</keyword>
<comment type="caution">
    <text evidence="12">The sequence shown here is derived from an EMBL/GenBank/DDBJ whole genome shotgun (WGS) entry which is preliminary data.</text>
</comment>
<keyword evidence="3" id="KW-0597">Phosphoprotein</keyword>
<sequence>MAPVPPISPHNPIFKFSSSIPDLEREKEIRSCKLAMEQSTYTSNTCSSKGHGGGGGGASAVAAPFVVKTYRMVSDPATDSVIAWGTDNNSFLVLDPFAFAETLLPVHFKHNNFSSFIRQLNTYGFRKVNPDRWEFAHAFFLRGQMHLLRQIVRRHTSGCEKKKEGASEANKDGYSAVEGYASVAREVANLKKEQKELEAQVDQMWRRVKDTERRPNQMLSFLVKVAQDPRVLDRLVGAREVPCKRPRLCYDDGKEDGLCSWPLDGSFTATPTPTFDLDMNWINGF</sequence>
<feature type="domain" description="HSF-type DNA-binding" evidence="11">
    <location>
        <begin position="104"/>
        <end position="128"/>
    </location>
</feature>
<dbReference type="PANTHER" id="PTHR10015:SF328">
    <property type="entry name" value="HEAT STRESS TRANSCRIPTION FACTOR C-2A"/>
    <property type="match status" value="1"/>
</dbReference>
<evidence type="ECO:0000256" key="4">
    <source>
        <dbReference type="ARBA" id="ARBA00023015"/>
    </source>
</evidence>
<dbReference type="FunFam" id="1.10.10.10:FF:000037">
    <property type="entry name" value="Heat stress transcription factor B-4"/>
    <property type="match status" value="1"/>
</dbReference>
<dbReference type="Proteomes" id="UP001151287">
    <property type="component" value="Unassembled WGS sequence"/>
</dbReference>
<keyword evidence="4" id="KW-0805">Transcription regulation</keyword>
<dbReference type="Pfam" id="PF00447">
    <property type="entry name" value="HSF_DNA-bind"/>
    <property type="match status" value="1"/>
</dbReference>
<dbReference type="AlphaFoldDB" id="A0A9Q0C5C3"/>
<comment type="subcellular location">
    <subcellularLocation>
        <location evidence="1">Nucleus</location>
    </subcellularLocation>
</comment>
<protein>
    <recommendedName>
        <fullName evidence="11">HSF-type DNA-binding domain-containing protein</fullName>
    </recommendedName>
</protein>
<dbReference type="Gene3D" id="1.10.10.10">
    <property type="entry name" value="Winged helix-like DNA-binding domain superfamily/Winged helix DNA-binding domain"/>
    <property type="match status" value="1"/>
</dbReference>
<keyword evidence="10" id="KW-0175">Coiled coil</keyword>
<evidence type="ECO:0000256" key="6">
    <source>
        <dbReference type="ARBA" id="ARBA00023125"/>
    </source>
</evidence>
<dbReference type="InterPro" id="IPR036388">
    <property type="entry name" value="WH-like_DNA-bd_sf"/>
</dbReference>
<evidence type="ECO:0000256" key="8">
    <source>
        <dbReference type="ARBA" id="ARBA00023242"/>
    </source>
</evidence>
<keyword evidence="13" id="KW-1185">Reference proteome</keyword>
<evidence type="ECO:0000259" key="11">
    <source>
        <dbReference type="PROSITE" id="PS00434"/>
    </source>
</evidence>
<dbReference type="GO" id="GO:0005634">
    <property type="term" value="C:nucleus"/>
    <property type="evidence" value="ECO:0007669"/>
    <property type="project" value="UniProtKB-SubCell"/>
</dbReference>
<dbReference type="GO" id="GO:0000978">
    <property type="term" value="F:RNA polymerase II cis-regulatory region sequence-specific DNA binding"/>
    <property type="evidence" value="ECO:0007669"/>
    <property type="project" value="TreeGrafter"/>
</dbReference>
<evidence type="ECO:0000256" key="7">
    <source>
        <dbReference type="ARBA" id="ARBA00023163"/>
    </source>
</evidence>
<gene>
    <name evidence="12" type="ORF">LUZ63_018922</name>
</gene>
<dbReference type="SMART" id="SM00415">
    <property type="entry name" value="HSF"/>
    <property type="match status" value="1"/>
</dbReference>
<accession>A0A9Q0C5C3</accession>
<dbReference type="GO" id="GO:0034605">
    <property type="term" value="P:cellular response to heat"/>
    <property type="evidence" value="ECO:0007669"/>
    <property type="project" value="TreeGrafter"/>
</dbReference>
<organism evidence="12 13">
    <name type="scientific">Rhynchospora breviuscula</name>
    <dbReference type="NCBI Taxonomy" id="2022672"/>
    <lineage>
        <taxon>Eukaryota</taxon>
        <taxon>Viridiplantae</taxon>
        <taxon>Streptophyta</taxon>
        <taxon>Embryophyta</taxon>
        <taxon>Tracheophyta</taxon>
        <taxon>Spermatophyta</taxon>
        <taxon>Magnoliopsida</taxon>
        <taxon>Liliopsida</taxon>
        <taxon>Poales</taxon>
        <taxon>Cyperaceae</taxon>
        <taxon>Cyperoideae</taxon>
        <taxon>Rhynchosporeae</taxon>
        <taxon>Rhynchospora</taxon>
    </lineage>
</organism>